<dbReference type="PANTHER" id="PTHR11076">
    <property type="entry name" value="DNA REPAIR POLYMERASE UMUC / TRANSFERASE FAMILY MEMBER"/>
    <property type="match status" value="1"/>
</dbReference>
<dbReference type="Pfam" id="PF13438">
    <property type="entry name" value="DUF4113"/>
    <property type="match status" value="1"/>
</dbReference>
<dbReference type="Pfam" id="PF00817">
    <property type="entry name" value="IMS"/>
    <property type="match status" value="1"/>
</dbReference>
<evidence type="ECO:0000256" key="5">
    <source>
        <dbReference type="ARBA" id="ARBA00023236"/>
    </source>
</evidence>
<protein>
    <submittedName>
        <fullName evidence="7">DNA polymerase V subunit UmuC</fullName>
    </submittedName>
</protein>
<dbReference type="InterPro" id="IPR001126">
    <property type="entry name" value="UmuC"/>
</dbReference>
<dbReference type="EMBL" id="BGZJ01000001">
    <property type="protein sequence ID" value="GBO94194.1"/>
    <property type="molecule type" value="Genomic_DNA"/>
</dbReference>
<gene>
    <name evidence="7" type="ORF">MESMUL_15480</name>
</gene>
<dbReference type="InterPro" id="IPR043502">
    <property type="entry name" value="DNA/RNA_pol_sf"/>
</dbReference>
<dbReference type="InterPro" id="IPR017961">
    <property type="entry name" value="DNA_pol_Y-fam_little_finger"/>
</dbReference>
<dbReference type="PANTHER" id="PTHR11076:SF34">
    <property type="entry name" value="PROTEIN UMUC"/>
    <property type="match status" value="1"/>
</dbReference>
<dbReference type="GO" id="GO:0042276">
    <property type="term" value="P:error-prone translesion synthesis"/>
    <property type="evidence" value="ECO:0007669"/>
    <property type="project" value="TreeGrafter"/>
</dbReference>
<dbReference type="GO" id="GO:0006281">
    <property type="term" value="P:DNA repair"/>
    <property type="evidence" value="ECO:0007669"/>
    <property type="project" value="UniProtKB-KW"/>
</dbReference>
<dbReference type="Gene3D" id="3.40.1170.60">
    <property type="match status" value="1"/>
</dbReference>
<accession>A0A388SHM9</accession>
<dbReference type="AlphaFoldDB" id="A0A388SHM9"/>
<keyword evidence="8" id="KW-1185">Reference proteome</keyword>
<evidence type="ECO:0000256" key="3">
    <source>
        <dbReference type="ARBA" id="ARBA00023199"/>
    </source>
</evidence>
<dbReference type="NCBIfam" id="NF002955">
    <property type="entry name" value="PRK03609.1"/>
    <property type="match status" value="1"/>
</dbReference>
<evidence type="ECO:0000256" key="1">
    <source>
        <dbReference type="ARBA" id="ARBA00010945"/>
    </source>
</evidence>
<dbReference type="RefSeq" id="WP_116270436.1">
    <property type="nucleotide sequence ID" value="NZ_BGZJ01000001.1"/>
</dbReference>
<dbReference type="Gene3D" id="1.10.150.20">
    <property type="entry name" value="5' to 3' exonuclease, C-terminal subdomain"/>
    <property type="match status" value="1"/>
</dbReference>
<dbReference type="InterPro" id="IPR043128">
    <property type="entry name" value="Rev_trsase/Diguanyl_cyclase"/>
</dbReference>
<dbReference type="CDD" id="cd01700">
    <property type="entry name" value="PolY_Pol_V_umuC"/>
    <property type="match status" value="1"/>
</dbReference>
<evidence type="ECO:0000256" key="4">
    <source>
        <dbReference type="ARBA" id="ARBA00023204"/>
    </source>
</evidence>
<dbReference type="OrthoDB" id="9808813at2"/>
<comment type="similarity">
    <text evidence="1">Belongs to the DNA polymerase type-Y family.</text>
</comment>
<dbReference type="GO" id="GO:0005829">
    <property type="term" value="C:cytosol"/>
    <property type="evidence" value="ECO:0007669"/>
    <property type="project" value="TreeGrafter"/>
</dbReference>
<dbReference type="InterPro" id="IPR025188">
    <property type="entry name" value="DUF4113"/>
</dbReference>
<dbReference type="Pfam" id="PF11799">
    <property type="entry name" value="IMS_C"/>
    <property type="match status" value="1"/>
</dbReference>
<evidence type="ECO:0000256" key="2">
    <source>
        <dbReference type="ARBA" id="ARBA00022763"/>
    </source>
</evidence>
<keyword evidence="3" id="KW-0741">SOS mutagenesis</keyword>
<dbReference type="Proteomes" id="UP000266091">
    <property type="component" value="Unassembled WGS sequence"/>
</dbReference>
<dbReference type="GO" id="GO:0003887">
    <property type="term" value="F:DNA-directed DNA polymerase activity"/>
    <property type="evidence" value="ECO:0007669"/>
    <property type="project" value="TreeGrafter"/>
</dbReference>
<evidence type="ECO:0000313" key="8">
    <source>
        <dbReference type="Proteomes" id="UP000266091"/>
    </source>
</evidence>
<evidence type="ECO:0000313" key="7">
    <source>
        <dbReference type="EMBL" id="GBO94194.1"/>
    </source>
</evidence>
<organism evidence="7 8">
    <name type="scientific">Mesosutterella multiformis</name>
    <dbReference type="NCBI Taxonomy" id="2259133"/>
    <lineage>
        <taxon>Bacteria</taxon>
        <taxon>Pseudomonadati</taxon>
        <taxon>Pseudomonadota</taxon>
        <taxon>Betaproteobacteria</taxon>
        <taxon>Burkholderiales</taxon>
        <taxon>Sutterellaceae</taxon>
        <taxon>Mesosutterella</taxon>
    </lineage>
</organism>
<keyword evidence="5" id="KW-0742">SOS response</keyword>
<name>A0A388SHM9_9BURK</name>
<sequence>MLEPRFALVDANSFYASCERVFRPDLLKTPIVVLSNNDGCVVTRSAEAKALGIKNGTPAFKIGDLIRSGKVVAFSSNYELYGDLSARMMKTVSRLVPAIEPYSIDECFIDLTGVEKEIPELLTAIRSRVLRGVGIPTCVSSARTKTLTKLANHLAKTYKGLGGVLDWESLTPSRQERAMKLVPVEEIWGIGRRIGSRLNGMGVRTAYDFTRLPNSLVRKQFGVTLARTHEELLGHPCLALEAAPPPKQQIMRSRSFAEPVADRAAVEASVATHAAEAARKMRSQKMAASLVEVFFQTNIFNPNVPQYFAAGVAAFPRATADTLKITDAAVRVVRAKWRDGFAFKKAGVMLTGLEPGISPQPDLFTEEEDDRSRRLMRTLDDLTGRFGKSAIVTGSSIASDRWEMCRGMLSPCYTTRWEDLLSIA</sequence>
<dbReference type="PROSITE" id="PS50173">
    <property type="entry name" value="UMUC"/>
    <property type="match status" value="1"/>
</dbReference>
<dbReference type="GO" id="GO:0009432">
    <property type="term" value="P:SOS response"/>
    <property type="evidence" value="ECO:0007669"/>
    <property type="project" value="UniProtKB-KW"/>
</dbReference>
<dbReference type="SUPFAM" id="SSF56672">
    <property type="entry name" value="DNA/RNA polymerases"/>
    <property type="match status" value="1"/>
</dbReference>
<comment type="caution">
    <text evidence="7">The sequence shown here is derived from an EMBL/GenBank/DDBJ whole genome shotgun (WGS) entry which is preliminary data.</text>
</comment>
<proteinExistence type="inferred from homology"/>
<dbReference type="Gene3D" id="3.30.70.270">
    <property type="match status" value="1"/>
</dbReference>
<reference evidence="7 8" key="1">
    <citation type="journal article" date="2018" name="Int. J. Syst. Evol. Microbiol.">
        <title>Mesosutterella multiformis gen. nov., sp. nov., a member of the family Sutterellaceae and Sutterella megalosphaeroides sp. nov., isolated from human faeces.</title>
        <authorList>
            <person name="Sakamoto M."/>
            <person name="Ikeyama N."/>
            <person name="Kunihiro T."/>
            <person name="Iino T."/>
            <person name="Yuki M."/>
            <person name="Ohkuma M."/>
        </authorList>
    </citation>
    <scope>NUCLEOTIDE SEQUENCE [LARGE SCALE GENOMIC DNA]</scope>
    <source>
        <strain evidence="7 8">4NBBH2</strain>
    </source>
</reference>
<dbReference type="InterPro" id="IPR050116">
    <property type="entry name" value="DNA_polymerase-Y"/>
</dbReference>
<feature type="domain" description="UmuC" evidence="6">
    <location>
        <begin position="6"/>
        <end position="191"/>
    </location>
</feature>
<evidence type="ECO:0000259" key="6">
    <source>
        <dbReference type="PROSITE" id="PS50173"/>
    </source>
</evidence>
<dbReference type="GO" id="GO:0003684">
    <property type="term" value="F:damaged DNA binding"/>
    <property type="evidence" value="ECO:0007669"/>
    <property type="project" value="InterPro"/>
</dbReference>
<keyword evidence="4" id="KW-0234">DNA repair</keyword>
<keyword evidence="2" id="KW-0227">DNA damage</keyword>